<dbReference type="PANTHER" id="PTHR33751">
    <property type="entry name" value="CBB3-TYPE CYTOCHROME C OXIDASE SUBUNIT FIXP"/>
    <property type="match status" value="1"/>
</dbReference>
<dbReference type="RefSeq" id="WP_168875721.1">
    <property type="nucleotide sequence ID" value="NZ_JABAIM010000001.1"/>
</dbReference>
<keyword evidence="7" id="KW-0732">Signal</keyword>
<evidence type="ECO:0000256" key="5">
    <source>
        <dbReference type="ARBA" id="ARBA00023004"/>
    </source>
</evidence>
<dbReference type="InterPro" id="IPR050597">
    <property type="entry name" value="Cytochrome_c_Oxidase_Subunit"/>
</dbReference>
<keyword evidence="2 6" id="KW-0349">Heme</keyword>
<keyword evidence="1" id="KW-0813">Transport</keyword>
<feature type="domain" description="Cytochrome c" evidence="8">
    <location>
        <begin position="27"/>
        <end position="105"/>
    </location>
</feature>
<proteinExistence type="predicted"/>
<dbReference type="SUPFAM" id="SSF46626">
    <property type="entry name" value="Cytochrome c"/>
    <property type="match status" value="1"/>
</dbReference>
<reference evidence="9 10" key="1">
    <citation type="submission" date="2020-04" db="EMBL/GenBank/DDBJ databases">
        <title>Draft genome of Leeia sp. IMCC25680.</title>
        <authorList>
            <person name="Song J."/>
            <person name="Cho J.-C."/>
        </authorList>
    </citation>
    <scope>NUCLEOTIDE SEQUENCE [LARGE SCALE GENOMIC DNA]</scope>
    <source>
        <strain evidence="9 10">IMCC25680</strain>
    </source>
</reference>
<dbReference type="GO" id="GO:0020037">
    <property type="term" value="F:heme binding"/>
    <property type="evidence" value="ECO:0007669"/>
    <property type="project" value="InterPro"/>
</dbReference>
<evidence type="ECO:0000256" key="7">
    <source>
        <dbReference type="SAM" id="SignalP"/>
    </source>
</evidence>
<dbReference type="Pfam" id="PF00034">
    <property type="entry name" value="Cytochrom_C"/>
    <property type="match status" value="1"/>
</dbReference>
<keyword evidence="3 6" id="KW-0479">Metal-binding</keyword>
<evidence type="ECO:0000256" key="3">
    <source>
        <dbReference type="ARBA" id="ARBA00022723"/>
    </source>
</evidence>
<comment type="caution">
    <text evidence="9">The sequence shown here is derived from an EMBL/GenBank/DDBJ whole genome shotgun (WGS) entry which is preliminary data.</text>
</comment>
<dbReference type="PROSITE" id="PS51007">
    <property type="entry name" value="CYTC"/>
    <property type="match status" value="1"/>
</dbReference>
<gene>
    <name evidence="9" type="ORF">HF682_02835</name>
</gene>
<dbReference type="InterPro" id="IPR009056">
    <property type="entry name" value="Cyt_c-like_dom"/>
</dbReference>
<evidence type="ECO:0000256" key="2">
    <source>
        <dbReference type="ARBA" id="ARBA00022617"/>
    </source>
</evidence>
<feature type="signal peptide" evidence="7">
    <location>
        <begin position="1"/>
        <end position="25"/>
    </location>
</feature>
<evidence type="ECO:0000313" key="9">
    <source>
        <dbReference type="EMBL" id="NLR74086.1"/>
    </source>
</evidence>
<evidence type="ECO:0000313" key="10">
    <source>
        <dbReference type="Proteomes" id="UP000587991"/>
    </source>
</evidence>
<dbReference type="EMBL" id="JABAIM010000001">
    <property type="protein sequence ID" value="NLR74086.1"/>
    <property type="molecule type" value="Genomic_DNA"/>
</dbReference>
<keyword evidence="4" id="KW-0249">Electron transport</keyword>
<protein>
    <submittedName>
        <fullName evidence="9">Cytochrome c</fullName>
    </submittedName>
</protein>
<keyword evidence="10" id="KW-1185">Reference proteome</keyword>
<dbReference type="InterPro" id="IPR036909">
    <property type="entry name" value="Cyt_c-like_dom_sf"/>
</dbReference>
<dbReference type="PANTHER" id="PTHR33751:SF9">
    <property type="entry name" value="CYTOCHROME C4"/>
    <property type="match status" value="1"/>
</dbReference>
<dbReference type="GO" id="GO:0009055">
    <property type="term" value="F:electron transfer activity"/>
    <property type="evidence" value="ECO:0007669"/>
    <property type="project" value="InterPro"/>
</dbReference>
<evidence type="ECO:0000256" key="6">
    <source>
        <dbReference type="PROSITE-ProRule" id="PRU00433"/>
    </source>
</evidence>
<evidence type="ECO:0000259" key="8">
    <source>
        <dbReference type="PROSITE" id="PS51007"/>
    </source>
</evidence>
<evidence type="ECO:0000256" key="1">
    <source>
        <dbReference type="ARBA" id="ARBA00022448"/>
    </source>
</evidence>
<dbReference type="AlphaFoldDB" id="A0A847S915"/>
<evidence type="ECO:0000256" key="4">
    <source>
        <dbReference type="ARBA" id="ARBA00022982"/>
    </source>
</evidence>
<dbReference type="GO" id="GO:0046872">
    <property type="term" value="F:metal ion binding"/>
    <property type="evidence" value="ECO:0007669"/>
    <property type="project" value="UniProtKB-KW"/>
</dbReference>
<accession>A0A847S915</accession>
<name>A0A847S915_9NEIS</name>
<organism evidence="9 10">
    <name type="scientific">Leeia aquatica</name>
    <dbReference type="NCBI Taxonomy" id="2725557"/>
    <lineage>
        <taxon>Bacteria</taxon>
        <taxon>Pseudomonadati</taxon>
        <taxon>Pseudomonadota</taxon>
        <taxon>Betaproteobacteria</taxon>
        <taxon>Neisseriales</taxon>
        <taxon>Leeiaceae</taxon>
        <taxon>Leeia</taxon>
    </lineage>
</organism>
<sequence length="112" mass="11685">MNAIQRIAACSSLLLLGLTSTSSFAGGDPAAGQKKAQACIACHGQGGLSTSPTYPILAGQQEDYLVQALTDYQKGNRKNPIMAGMASPLKKQDIADLAAYFAKQTSPLAVKR</sequence>
<feature type="chain" id="PRO_5032516708" evidence="7">
    <location>
        <begin position="26"/>
        <end position="112"/>
    </location>
</feature>
<dbReference type="Proteomes" id="UP000587991">
    <property type="component" value="Unassembled WGS sequence"/>
</dbReference>
<keyword evidence="5 6" id="KW-0408">Iron</keyword>
<dbReference type="Gene3D" id="1.10.760.10">
    <property type="entry name" value="Cytochrome c-like domain"/>
    <property type="match status" value="1"/>
</dbReference>